<evidence type="ECO:0000256" key="2">
    <source>
        <dbReference type="ARBA" id="ARBA00022729"/>
    </source>
</evidence>
<name>A0ABW0MKM4_9BURK</name>
<proteinExistence type="inferred from homology"/>
<dbReference type="InterPro" id="IPR028081">
    <property type="entry name" value="Leu-bd"/>
</dbReference>
<dbReference type="PANTHER" id="PTHR30483">
    <property type="entry name" value="LEUCINE-SPECIFIC-BINDING PROTEIN"/>
    <property type="match status" value="1"/>
</dbReference>
<evidence type="ECO:0000256" key="1">
    <source>
        <dbReference type="ARBA" id="ARBA00010062"/>
    </source>
</evidence>
<dbReference type="Proteomes" id="UP001596101">
    <property type="component" value="Unassembled WGS sequence"/>
</dbReference>
<dbReference type="Pfam" id="PF13458">
    <property type="entry name" value="Peripla_BP_6"/>
    <property type="match status" value="1"/>
</dbReference>
<comment type="caution">
    <text evidence="5">The sequence shown here is derived from an EMBL/GenBank/DDBJ whole genome shotgun (WGS) entry which is preliminary data.</text>
</comment>
<sequence length="393" mass="41890">MNRFSIVSMCIAASFAAPTAFAASDTVRIGVITSLSGHAAESGAQMKAGIDTWLRMHGSTVAGKKIEVIYKDDTGTQPDIAKRLATELITRDKVDVLAGFVFTPNAMAAAAIADQGKKPMVVMNAAASALTARSPYVTRVSYTIAQSAKPLAEWAYKTGARRVYTVVADYAPGLDAETWFNNTFTALGGKIVGSVRMPMGSVDYGAFVQRIKDEKPDAIHVFLPNGQPMVSFTKAYREKGLDKANIRFLGGEGWGDEDVLKAGGDALVGIYSSGFYSYTRPGAENAKFVEAFGKTVGGKMQPSFLAASSYDGMALIANTLVKTKGNADGATFMNALKGYTSSSPRGTVTIDPATRDIVQTMYIRRIDKQGTKLVATEIDRFDGVKDPAKEAGK</sequence>
<keyword evidence="6" id="KW-1185">Reference proteome</keyword>
<dbReference type="EMBL" id="JBHSMR010000013">
    <property type="protein sequence ID" value="MFC5478798.1"/>
    <property type="molecule type" value="Genomic_DNA"/>
</dbReference>
<dbReference type="InterPro" id="IPR051010">
    <property type="entry name" value="BCAA_transport"/>
</dbReference>
<gene>
    <name evidence="5" type="ORF">ACFPQ5_11385</name>
</gene>
<organism evidence="5 6">
    <name type="scientific">Massilia suwonensis</name>
    <dbReference type="NCBI Taxonomy" id="648895"/>
    <lineage>
        <taxon>Bacteria</taxon>
        <taxon>Pseudomonadati</taxon>
        <taxon>Pseudomonadota</taxon>
        <taxon>Betaproteobacteria</taxon>
        <taxon>Burkholderiales</taxon>
        <taxon>Oxalobacteraceae</taxon>
        <taxon>Telluria group</taxon>
        <taxon>Massilia</taxon>
    </lineage>
</organism>
<feature type="domain" description="Leucine-binding protein" evidence="4">
    <location>
        <begin position="26"/>
        <end position="370"/>
    </location>
</feature>
<evidence type="ECO:0000256" key="3">
    <source>
        <dbReference type="SAM" id="SignalP"/>
    </source>
</evidence>
<protein>
    <submittedName>
        <fullName evidence="5">ABC transporter substrate-binding protein</fullName>
    </submittedName>
</protein>
<evidence type="ECO:0000259" key="4">
    <source>
        <dbReference type="Pfam" id="PF13458"/>
    </source>
</evidence>
<comment type="similarity">
    <text evidence="1">Belongs to the leucine-binding protein family.</text>
</comment>
<dbReference type="SUPFAM" id="SSF53822">
    <property type="entry name" value="Periplasmic binding protein-like I"/>
    <property type="match status" value="1"/>
</dbReference>
<accession>A0ABW0MKM4</accession>
<dbReference type="InterPro" id="IPR028082">
    <property type="entry name" value="Peripla_BP_I"/>
</dbReference>
<keyword evidence="2 3" id="KW-0732">Signal</keyword>
<evidence type="ECO:0000313" key="5">
    <source>
        <dbReference type="EMBL" id="MFC5478798.1"/>
    </source>
</evidence>
<feature type="chain" id="PRO_5046832064" evidence="3">
    <location>
        <begin position="23"/>
        <end position="393"/>
    </location>
</feature>
<reference evidence="6" key="1">
    <citation type="journal article" date="2019" name="Int. J. Syst. Evol. Microbiol.">
        <title>The Global Catalogue of Microorganisms (GCM) 10K type strain sequencing project: providing services to taxonomists for standard genome sequencing and annotation.</title>
        <authorList>
            <consortium name="The Broad Institute Genomics Platform"/>
            <consortium name="The Broad Institute Genome Sequencing Center for Infectious Disease"/>
            <person name="Wu L."/>
            <person name="Ma J."/>
        </authorList>
    </citation>
    <scope>NUCLEOTIDE SEQUENCE [LARGE SCALE GENOMIC DNA]</scope>
    <source>
        <strain evidence="6">CCUG 43111</strain>
    </source>
</reference>
<dbReference type="PANTHER" id="PTHR30483:SF6">
    <property type="entry name" value="PERIPLASMIC BINDING PROTEIN OF ABC TRANSPORTER FOR NATURAL AMINO ACIDS"/>
    <property type="match status" value="1"/>
</dbReference>
<dbReference type="RefSeq" id="WP_379755151.1">
    <property type="nucleotide sequence ID" value="NZ_JBHSMR010000013.1"/>
</dbReference>
<feature type="signal peptide" evidence="3">
    <location>
        <begin position="1"/>
        <end position="22"/>
    </location>
</feature>
<dbReference type="Gene3D" id="3.40.50.2300">
    <property type="match status" value="2"/>
</dbReference>
<evidence type="ECO:0000313" key="6">
    <source>
        <dbReference type="Proteomes" id="UP001596101"/>
    </source>
</evidence>